<accession>A0A8J2P5N6</accession>
<proteinExistence type="predicted"/>
<sequence length="78" mass="9398">MQRPSIHLIDTIQFTFCFRMKRMIQPAKLFTVQTLVKVHASLRILVRNLRIWQLDRLIIESALIFRTSCSWNTSLHWE</sequence>
<dbReference type="AlphaFoldDB" id="A0A8J2P5N6"/>
<organism evidence="1 2">
    <name type="scientific">Allacma fusca</name>
    <dbReference type="NCBI Taxonomy" id="39272"/>
    <lineage>
        <taxon>Eukaryota</taxon>
        <taxon>Metazoa</taxon>
        <taxon>Ecdysozoa</taxon>
        <taxon>Arthropoda</taxon>
        <taxon>Hexapoda</taxon>
        <taxon>Collembola</taxon>
        <taxon>Symphypleona</taxon>
        <taxon>Sminthuridae</taxon>
        <taxon>Allacma</taxon>
    </lineage>
</organism>
<dbReference type="Proteomes" id="UP000708208">
    <property type="component" value="Unassembled WGS sequence"/>
</dbReference>
<keyword evidence="2" id="KW-1185">Reference proteome</keyword>
<evidence type="ECO:0000313" key="2">
    <source>
        <dbReference type="Proteomes" id="UP000708208"/>
    </source>
</evidence>
<name>A0A8J2P5N6_9HEXA</name>
<reference evidence="1" key="1">
    <citation type="submission" date="2021-06" db="EMBL/GenBank/DDBJ databases">
        <authorList>
            <person name="Hodson N. C."/>
            <person name="Mongue J. A."/>
            <person name="Jaron S. K."/>
        </authorList>
    </citation>
    <scope>NUCLEOTIDE SEQUENCE</scope>
</reference>
<comment type="caution">
    <text evidence="1">The sequence shown here is derived from an EMBL/GenBank/DDBJ whole genome shotgun (WGS) entry which is preliminary data.</text>
</comment>
<evidence type="ECO:0000313" key="1">
    <source>
        <dbReference type="EMBL" id="CAG7816116.1"/>
    </source>
</evidence>
<gene>
    <name evidence="1" type="ORF">AFUS01_LOCUS26749</name>
</gene>
<dbReference type="EMBL" id="CAJVCH010361194">
    <property type="protein sequence ID" value="CAG7816116.1"/>
    <property type="molecule type" value="Genomic_DNA"/>
</dbReference>
<protein>
    <submittedName>
        <fullName evidence="1">Uncharacterized protein</fullName>
    </submittedName>
</protein>